<evidence type="ECO:0000256" key="1">
    <source>
        <dbReference type="SAM" id="MobiDB-lite"/>
    </source>
</evidence>
<comment type="caution">
    <text evidence="2">The sequence shown here is derived from an EMBL/GenBank/DDBJ whole genome shotgun (WGS) entry which is preliminary data.</text>
</comment>
<dbReference type="RefSeq" id="WP_422918920.1">
    <property type="nucleotide sequence ID" value="NZ_JAMZEJ010000003.1"/>
</dbReference>
<reference evidence="2 3" key="1">
    <citation type="submission" date="2022-06" db="EMBL/GenBank/DDBJ databases">
        <title>Rhizosaccharibacter gen. nov. sp. nov. KSS12, endophytic bacteria isolated from sugarcane.</title>
        <authorList>
            <person name="Pitiwittayakul N."/>
        </authorList>
    </citation>
    <scope>NUCLEOTIDE SEQUENCE [LARGE SCALE GENOMIC DNA]</scope>
    <source>
        <strain evidence="2 3">KSS12</strain>
    </source>
</reference>
<evidence type="ECO:0000313" key="2">
    <source>
        <dbReference type="EMBL" id="MCQ8240171.1"/>
    </source>
</evidence>
<feature type="region of interest" description="Disordered" evidence="1">
    <location>
        <begin position="96"/>
        <end position="141"/>
    </location>
</feature>
<dbReference type="EMBL" id="JAMZEJ010000003">
    <property type="protein sequence ID" value="MCQ8240171.1"/>
    <property type="molecule type" value="Genomic_DNA"/>
</dbReference>
<proteinExistence type="predicted"/>
<organism evidence="2 3">
    <name type="scientific">Rhizosaccharibacter radicis</name>
    <dbReference type="NCBI Taxonomy" id="2782605"/>
    <lineage>
        <taxon>Bacteria</taxon>
        <taxon>Pseudomonadati</taxon>
        <taxon>Pseudomonadota</taxon>
        <taxon>Alphaproteobacteria</taxon>
        <taxon>Acetobacterales</taxon>
        <taxon>Acetobacteraceae</taxon>
        <taxon>Rhizosaccharibacter</taxon>
    </lineage>
</organism>
<accession>A0ABT1VV02</accession>
<name>A0ABT1VV02_9PROT</name>
<gene>
    <name evidence="2" type="ORF">NFI88_04860</name>
</gene>
<sequence>MPFLLTDMPASRDAPNEAAIRNAIQHATNALRAVSPRERSCVVQEDDTAVLSLGPSCLALRASPAAIIVQTAPRAGRNGVRKRLSRRVDVTVRSERAAASAGCADQPARGADGGAILRQRRGEAWRIGKPDDPQPTGAQAR</sequence>
<feature type="compositionally biased region" description="Basic and acidic residues" evidence="1">
    <location>
        <begin position="120"/>
        <end position="132"/>
    </location>
</feature>
<evidence type="ECO:0000313" key="3">
    <source>
        <dbReference type="Proteomes" id="UP001524547"/>
    </source>
</evidence>
<keyword evidence="3" id="KW-1185">Reference proteome</keyword>
<dbReference type="Proteomes" id="UP001524547">
    <property type="component" value="Unassembled WGS sequence"/>
</dbReference>
<protein>
    <submittedName>
        <fullName evidence="2">Uncharacterized protein</fullName>
    </submittedName>
</protein>